<dbReference type="Proteomes" id="UP000460718">
    <property type="component" value="Unassembled WGS sequence"/>
</dbReference>
<protein>
    <submittedName>
        <fullName evidence="1">Uncharacterized protein</fullName>
    </submittedName>
</protein>
<gene>
    <name evidence="2" type="ORF">PF002_g11308</name>
    <name evidence="3" type="ORF">PF008_g30428</name>
    <name evidence="1" type="ORF">PF011_g27767</name>
</gene>
<dbReference type="EMBL" id="QXFY01005724">
    <property type="protein sequence ID" value="KAE9271138.1"/>
    <property type="molecule type" value="Genomic_DNA"/>
</dbReference>
<dbReference type="EMBL" id="QXGD01000514">
    <property type="protein sequence ID" value="KAE9236151.1"/>
    <property type="molecule type" value="Genomic_DNA"/>
</dbReference>
<proteinExistence type="predicted"/>
<evidence type="ECO:0000313" key="2">
    <source>
        <dbReference type="EMBL" id="KAE9236151.1"/>
    </source>
</evidence>
<organism evidence="1 5">
    <name type="scientific">Phytophthora fragariae</name>
    <dbReference type="NCBI Taxonomy" id="53985"/>
    <lineage>
        <taxon>Eukaryota</taxon>
        <taxon>Sar</taxon>
        <taxon>Stramenopiles</taxon>
        <taxon>Oomycota</taxon>
        <taxon>Peronosporomycetes</taxon>
        <taxon>Peronosporales</taxon>
        <taxon>Peronosporaceae</taxon>
        <taxon>Phytophthora</taxon>
    </lineage>
</organism>
<comment type="caution">
    <text evidence="1">The sequence shown here is derived from an EMBL/GenBank/DDBJ whole genome shotgun (WGS) entry which is preliminary data.</text>
</comment>
<evidence type="ECO:0000313" key="5">
    <source>
        <dbReference type="Proteomes" id="UP000460718"/>
    </source>
</evidence>
<sequence>MHQLRATGSTGSSHAPTTSYWVYWFFPCTNLELAHGKTQ</sequence>
<reference evidence="5 6" key="1">
    <citation type="submission" date="2018-09" db="EMBL/GenBank/DDBJ databases">
        <title>Genomic investigation of the strawberry pathogen Phytophthora fragariae indicates pathogenicity is determined by transcriptional variation in three key races.</title>
        <authorList>
            <person name="Adams T.M."/>
            <person name="Armitage A.D."/>
            <person name="Sobczyk M.K."/>
            <person name="Bates H.J."/>
            <person name="Dunwell J.M."/>
            <person name="Nellist C.F."/>
            <person name="Harrison R.J."/>
        </authorList>
    </citation>
    <scope>NUCLEOTIDE SEQUENCE [LARGE SCALE GENOMIC DNA]</scope>
    <source>
        <strain evidence="2 4">BC-1</strain>
        <strain evidence="3 6">NOV-77</strain>
        <strain evidence="1 5">SCRP245</strain>
    </source>
</reference>
<evidence type="ECO:0000313" key="4">
    <source>
        <dbReference type="Proteomes" id="UP000440367"/>
    </source>
</evidence>
<dbReference type="EMBL" id="QXFW01004167">
    <property type="protein sequence ID" value="KAE8966897.1"/>
    <property type="molecule type" value="Genomic_DNA"/>
</dbReference>
<name>A0A6A3HCF9_9STRA</name>
<dbReference type="Proteomes" id="UP000440367">
    <property type="component" value="Unassembled WGS sequence"/>
</dbReference>
<accession>A0A6A3HCF9</accession>
<evidence type="ECO:0000313" key="1">
    <source>
        <dbReference type="EMBL" id="KAE8966897.1"/>
    </source>
</evidence>
<dbReference type="Proteomes" id="UP000486351">
    <property type="component" value="Unassembled WGS sequence"/>
</dbReference>
<evidence type="ECO:0000313" key="3">
    <source>
        <dbReference type="EMBL" id="KAE9271138.1"/>
    </source>
</evidence>
<dbReference type="AlphaFoldDB" id="A0A6A3HCF9"/>
<evidence type="ECO:0000313" key="6">
    <source>
        <dbReference type="Proteomes" id="UP000486351"/>
    </source>
</evidence>